<keyword evidence="7" id="KW-0539">Nucleus</keyword>
<feature type="compositionally biased region" description="Low complexity" evidence="9">
    <location>
        <begin position="1597"/>
        <end position="1606"/>
    </location>
</feature>
<feature type="compositionally biased region" description="Polar residues" evidence="9">
    <location>
        <begin position="1578"/>
        <end position="1596"/>
    </location>
</feature>
<feature type="region of interest" description="Disordered" evidence="9">
    <location>
        <begin position="1195"/>
        <end position="1724"/>
    </location>
</feature>
<keyword evidence="12" id="KW-1185">Reference proteome</keyword>
<keyword evidence="4" id="KW-0805">Transcription regulation</keyword>
<feature type="compositionally biased region" description="Low complexity" evidence="9">
    <location>
        <begin position="1364"/>
        <end position="1377"/>
    </location>
</feature>
<comment type="similarity">
    <text evidence="2">Belongs to the Mediator complex subunit 1 family.</text>
</comment>
<evidence type="ECO:0000259" key="10">
    <source>
        <dbReference type="Pfam" id="PF10744"/>
    </source>
</evidence>
<feature type="compositionally biased region" description="Basic and acidic residues" evidence="9">
    <location>
        <begin position="1105"/>
        <end position="1123"/>
    </location>
</feature>
<evidence type="ECO:0000313" key="11">
    <source>
        <dbReference type="EMBL" id="CAL1536355.1"/>
    </source>
</evidence>
<dbReference type="PANTHER" id="PTHR12881">
    <property type="entry name" value="MEDIATOR OF RNA POLYMERASE II TRANSCRIPTION SUBUNIT 1"/>
    <property type="match status" value="1"/>
</dbReference>
<feature type="compositionally biased region" description="Polar residues" evidence="9">
    <location>
        <begin position="1474"/>
        <end position="1555"/>
    </location>
</feature>
<dbReference type="PANTHER" id="PTHR12881:SF10">
    <property type="entry name" value="MEDIATOR OF RNA POLYMERASE II TRANSCRIPTION SUBUNIT 1"/>
    <property type="match status" value="1"/>
</dbReference>
<feature type="compositionally biased region" description="Low complexity" evidence="9">
    <location>
        <begin position="1802"/>
        <end position="1812"/>
    </location>
</feature>
<feature type="compositionally biased region" description="Pro residues" evidence="9">
    <location>
        <begin position="559"/>
        <end position="576"/>
    </location>
</feature>
<evidence type="ECO:0000256" key="2">
    <source>
        <dbReference type="ARBA" id="ARBA00006210"/>
    </source>
</evidence>
<dbReference type="Proteomes" id="UP001497497">
    <property type="component" value="Unassembled WGS sequence"/>
</dbReference>
<sequence length="2287" mass="245132">MAAETGIPSVYLDHQLSHGRVAKRTQGSLIERLRHKNSQNRSWTDSIKSVRSSVAERRMQPDVNEASSVQTCLDTIQRAMKVVSQQTLKERLDLIGRQLGLSTLIQDQKVSLSSDAFHVDVLLDGNTISSVKLANQGDIVDCPDLKDILKKGDFTEFIEHLQGLQSIYQVTSDEKLKSKAFLALQALEKDLNQLSQFQSSISGVANYIHKCPLGIMLPRLAGKPMKLIYFVSPYDLLDKKSLTAHPLTVEAITENFLGQSVTVCIEPVPESAAPNKLQTMPLMIVSKTQDGKSLPSFSAVSKINSMMLPANFVLVLPQSIPISTQLLQKITSLTSLEIHKDAECRSLRTLILESFSDGKIKDSQKLYVSLPDQQHIYFLDGLNGGSQDQQGMMISRIPFTHPTHVPQILNHLRQQLLFNMVIASCIRPAGRKDSSNTIVFEVTAVSLQQLTIVFEHPAYDSMITVDVDITDITNLKCHVACTNPDQTLCSDEAISRVFQRCMSIPVMLRWLIGKGRGQLDKLKEAALAAERERIEKALFLKEMQQRQAKLQATTLPTKGRPPPQPPHPPPLPPPPSYSHHYPTMNHTHNSSNGQSSMIPIMLEVRNVMAGLEEFRNMTEGNKRAGNSILLSPESEKAHNPLLSTLLDEEKMGMGGAQAEVHDSPMLSRLLDDNTSVATTVIPMTCKPLPTSSGKRPRKRRSQSEMSGPGPKHRFGEADGSDRLGSIGSPMSIEMGPGLINQGLSSASTILASIPPGHGPSHHLIHHPMLNHSANARSQGNVIDLTEDNLAGESSLKKLVDSVDKHFPHKDVKTEQDLSMLLNESEAPSRIPNILQNSPSGSKNENASTSLEVFLKGSGEVGRAKDFDPSDVASVHNISNLPKLSSLLLASSDSPTLVLSAPPHKANSNFFSDAQLGSDRAVSINSLLQDVKPSSASLREGLLQQSSSLEHHNDKQNIGIFEKFDMSRQQQNVKMEVGNTEVKTHSAEGKVSLKLRVGPLKQQNIVKPVVKTSHSMDESDIVLSKSSNNIGTFDFKSDEDDDDPLMPYSDRYVYAPSPTTKQKRASDSSLSQKSDKIKKKERSSGTNTKRKREKDESKRERKRKKNEQEPVYRTVENDSKADFKLKIRVAKKPISDKADILSDGKIHQSYEISKKSLSSPVEKLIPPKQELKETISVIGEGVKGKDLNITSNVNKTVSASGKTAHKPSPKSAVSKPAQVSDMSNKTDTKLVSKATIRLKPLTMPNSGSTVNISQSGSKTSSSNLANPNKTERRGSGSATPLVDKRSVALTSLLERRGSTSNVVDRRNSSQSSAASTSSSTTTSNTNTTSNSTSTTTSTNLSLSSILPNAPTGSKIASLPRIPKLSSSSSNTSINRTSSLDPASGTSPAAPSGTKDNNSYNVGPAGRPISNTTSGQSSGGGRLSGSTTAAFNYSSNRQNFNINRLPGPAHRQSSPGVNSGQASQQRSSGLRAHHPSSGNTPTSGNGQKQSTSSHKTSNSLAKTNTSVSNSAVPQKTFSGGTKVVNSGSNNSKMSHSNLSNVHKNVSSGINATGGQRQTSHGNSTRTSNSTNVNRSPNTSGQTKSPSSGKSPNITNAGRSPSLSSASKSPNITNVNRSPNISAYNSGKSPNINASRSPNVTNNTNRPSLNPSSSTKSHSSHKQSPGTTKSSNVNKNAITAAKISSSTNSTTGSTKLSQNKNLSKTTAHISSSTQHLSSTKSHSGTSIFSTGTTTIISSTGDAMTSAGAQKPFQSHLTTVAYHEAVSTVVTTSILKTTSDQAEVSLGAKSGGEITNCAMSEKIARSTSSTPTTPMSADSNKTKFSFPSSRGRKNSLSAIVDKLKHNAVGSVLDLIGPLSASGDGSKHLASDNLKNQKTDSKFGINSLDVSKQDENKIIPCSNLETMDKTFSSVIDSKVTHSLDRSSPLSACISADLLAGKTVNDYVRTIQSDTDLPGKVSYKAMKTLEDRSMNVCKVTDINHGLDLTVSKDKSQSNKAECHLGGSVLLKNTNLENKHVSNKSKDKPCPLRIQPSPPSPTIQSPAPASGKTSSPSISPFQPQSTPNSPMNLPSANSAKLQKDADEQIFKIPSVKPSVEQPEEEVKTAEFVGHLIDNKNGKLDHLVQSSLSKDSQDGKVCLEKSCSAKNSSSAKALSSPLSDISSPENGLVIDDDECLVGKSSTEKNILNCNSNLVKAPLYISSTDKSSCNNSSTQLFMKEDSNNSINLLQADKLSSPMSHTDTATVSPKMGRSSARSPALAMNPSGASTPKCSDSPCEIDDDLMDVALGFGS</sequence>
<feature type="compositionally biased region" description="Polar residues" evidence="9">
    <location>
        <begin position="1427"/>
        <end position="1440"/>
    </location>
</feature>
<comment type="caution">
    <text evidence="11">The sequence shown here is derived from an EMBL/GenBank/DDBJ whole genome shotgun (WGS) entry which is preliminary data.</text>
</comment>
<feature type="compositionally biased region" description="Polar residues" evidence="9">
    <location>
        <begin position="1813"/>
        <end position="1824"/>
    </location>
</feature>
<dbReference type="InterPro" id="IPR051999">
    <property type="entry name" value="Mediator_complex_subunit_1"/>
</dbReference>
<dbReference type="Pfam" id="PF10744">
    <property type="entry name" value="Med1"/>
    <property type="match status" value="1"/>
</dbReference>
<feature type="region of interest" description="Disordered" evidence="9">
    <location>
        <begin position="2012"/>
        <end position="2076"/>
    </location>
</feature>
<feature type="region of interest" description="Disordered" evidence="9">
    <location>
        <begin position="683"/>
        <end position="733"/>
    </location>
</feature>
<feature type="compositionally biased region" description="Polar residues" evidence="9">
    <location>
        <begin position="1662"/>
        <end position="1674"/>
    </location>
</feature>
<accession>A0AAV2HS32</accession>
<protein>
    <recommendedName>
        <fullName evidence="3">Mediator of RNA polymerase II transcription subunit 1</fullName>
    </recommendedName>
    <alternativeName>
        <fullName evidence="8">Mediator complex subunit 1</fullName>
    </alternativeName>
</protein>
<feature type="compositionally biased region" description="Low complexity" evidence="9">
    <location>
        <begin position="2035"/>
        <end position="2060"/>
    </location>
</feature>
<evidence type="ECO:0000256" key="7">
    <source>
        <dbReference type="ARBA" id="ARBA00023242"/>
    </source>
</evidence>
<gene>
    <name evidence="11" type="ORF">GSLYS_00010268001</name>
</gene>
<feature type="compositionally biased region" description="Polar residues" evidence="9">
    <location>
        <begin position="2061"/>
        <end position="2073"/>
    </location>
</feature>
<name>A0AAV2HS32_LYMST</name>
<comment type="subcellular location">
    <subcellularLocation>
        <location evidence="1">Nucleus</location>
    </subcellularLocation>
</comment>
<feature type="region of interest" description="Disordered" evidence="9">
    <location>
        <begin position="1029"/>
        <end position="1123"/>
    </location>
</feature>
<feature type="compositionally biased region" description="Polar residues" evidence="9">
    <location>
        <begin position="1378"/>
        <end position="1399"/>
    </location>
</feature>
<feature type="compositionally biased region" description="Low complexity" evidence="9">
    <location>
        <begin position="1707"/>
        <end position="1724"/>
    </location>
</feature>
<feature type="compositionally biased region" description="Polar residues" evidence="9">
    <location>
        <begin position="1449"/>
        <end position="1466"/>
    </location>
</feature>
<evidence type="ECO:0000256" key="3">
    <source>
        <dbReference type="ARBA" id="ARBA00020612"/>
    </source>
</evidence>
<feature type="compositionally biased region" description="Polar residues" evidence="9">
    <location>
        <begin position="584"/>
        <end position="594"/>
    </location>
</feature>
<feature type="compositionally biased region" description="Polar residues" evidence="9">
    <location>
        <begin position="1607"/>
        <end position="1648"/>
    </location>
</feature>
<dbReference type="GO" id="GO:0045944">
    <property type="term" value="P:positive regulation of transcription by RNA polymerase II"/>
    <property type="evidence" value="ECO:0007669"/>
    <property type="project" value="UniProtKB-ARBA"/>
</dbReference>
<dbReference type="InterPro" id="IPR019680">
    <property type="entry name" value="Mediator_Med1"/>
</dbReference>
<feature type="compositionally biased region" description="Basic and acidic residues" evidence="9">
    <location>
        <begin position="2012"/>
        <end position="2023"/>
    </location>
</feature>
<feature type="compositionally biased region" description="Low complexity" evidence="9">
    <location>
        <begin position="1307"/>
        <end position="1343"/>
    </location>
</feature>
<keyword evidence="6" id="KW-0804">Transcription</keyword>
<feature type="region of interest" description="Disordered" evidence="9">
    <location>
        <begin position="1800"/>
        <end position="1825"/>
    </location>
</feature>
<dbReference type="GO" id="GO:0016592">
    <property type="term" value="C:mediator complex"/>
    <property type="evidence" value="ECO:0007669"/>
    <property type="project" value="InterPro"/>
</dbReference>
<evidence type="ECO:0000256" key="8">
    <source>
        <dbReference type="ARBA" id="ARBA00031254"/>
    </source>
</evidence>
<feature type="region of interest" description="Disordered" evidence="9">
    <location>
        <begin position="554"/>
        <end position="594"/>
    </location>
</feature>
<organism evidence="11 12">
    <name type="scientific">Lymnaea stagnalis</name>
    <name type="common">Great pond snail</name>
    <name type="synonym">Helix stagnalis</name>
    <dbReference type="NCBI Taxonomy" id="6523"/>
    <lineage>
        <taxon>Eukaryota</taxon>
        <taxon>Metazoa</taxon>
        <taxon>Spiralia</taxon>
        <taxon>Lophotrochozoa</taxon>
        <taxon>Mollusca</taxon>
        <taxon>Gastropoda</taxon>
        <taxon>Heterobranchia</taxon>
        <taxon>Euthyneura</taxon>
        <taxon>Panpulmonata</taxon>
        <taxon>Hygrophila</taxon>
        <taxon>Lymnaeoidea</taxon>
        <taxon>Lymnaeidae</taxon>
        <taxon>Lymnaea</taxon>
    </lineage>
</organism>
<evidence type="ECO:0000256" key="1">
    <source>
        <dbReference type="ARBA" id="ARBA00004123"/>
    </source>
</evidence>
<feature type="compositionally biased region" description="Low complexity" evidence="9">
    <location>
        <begin position="1681"/>
        <end position="1694"/>
    </location>
</feature>
<proteinExistence type="inferred from homology"/>
<dbReference type="GO" id="GO:0003712">
    <property type="term" value="F:transcription coregulator activity"/>
    <property type="evidence" value="ECO:0007669"/>
    <property type="project" value="InterPro"/>
</dbReference>
<evidence type="ECO:0000256" key="5">
    <source>
        <dbReference type="ARBA" id="ARBA00023159"/>
    </source>
</evidence>
<keyword evidence="5" id="KW-0010">Activator</keyword>
<feature type="region of interest" description="Disordered" evidence="9">
    <location>
        <begin position="2232"/>
        <end position="2270"/>
    </location>
</feature>
<evidence type="ECO:0000256" key="4">
    <source>
        <dbReference type="ARBA" id="ARBA00023015"/>
    </source>
</evidence>
<feature type="compositionally biased region" description="Polar residues" evidence="9">
    <location>
        <begin position="1242"/>
        <end position="1267"/>
    </location>
</feature>
<feature type="compositionally biased region" description="Polar residues" evidence="9">
    <location>
        <begin position="1695"/>
        <end position="1706"/>
    </location>
</feature>
<feature type="compositionally biased region" description="Low complexity" evidence="9">
    <location>
        <begin position="1556"/>
        <end position="1577"/>
    </location>
</feature>
<dbReference type="EMBL" id="CAXITT010000227">
    <property type="protein sequence ID" value="CAL1536355.1"/>
    <property type="molecule type" value="Genomic_DNA"/>
</dbReference>
<evidence type="ECO:0000313" key="12">
    <source>
        <dbReference type="Proteomes" id="UP001497497"/>
    </source>
</evidence>
<reference evidence="11 12" key="1">
    <citation type="submission" date="2024-04" db="EMBL/GenBank/DDBJ databases">
        <authorList>
            <consortium name="Genoscope - CEA"/>
            <person name="William W."/>
        </authorList>
    </citation>
    <scope>NUCLEOTIDE SEQUENCE [LARGE SCALE GENOMIC DNA]</scope>
</reference>
<evidence type="ECO:0000256" key="6">
    <source>
        <dbReference type="ARBA" id="ARBA00023163"/>
    </source>
</evidence>
<feature type="compositionally biased region" description="Basic and acidic residues" evidence="9">
    <location>
        <begin position="1292"/>
        <end position="1306"/>
    </location>
</feature>
<feature type="compositionally biased region" description="Polar residues" evidence="9">
    <location>
        <begin position="2232"/>
        <end position="2241"/>
    </location>
</feature>
<evidence type="ECO:0000256" key="9">
    <source>
        <dbReference type="SAM" id="MobiDB-lite"/>
    </source>
</evidence>
<feature type="domain" description="Mediator complex subunit Med1" evidence="10">
    <location>
        <begin position="70"/>
        <end position="427"/>
    </location>
</feature>